<feature type="region of interest" description="Disordered" evidence="1">
    <location>
        <begin position="72"/>
        <end position="91"/>
    </location>
</feature>
<gene>
    <name evidence="2" type="ORF">KCV87_15955</name>
</gene>
<organism evidence="2 3">
    <name type="scientific">Actinosynnema pretiosum subsp. pretiosum</name>
    <dbReference type="NCBI Taxonomy" id="103721"/>
    <lineage>
        <taxon>Bacteria</taxon>
        <taxon>Bacillati</taxon>
        <taxon>Actinomycetota</taxon>
        <taxon>Actinomycetes</taxon>
        <taxon>Pseudonocardiales</taxon>
        <taxon>Pseudonocardiaceae</taxon>
        <taxon>Actinosynnema</taxon>
    </lineage>
</organism>
<accession>A0AA45R756</accession>
<dbReference type="EMBL" id="CP073249">
    <property type="protein sequence ID" value="QUF07383.1"/>
    <property type="molecule type" value="Genomic_DNA"/>
</dbReference>
<evidence type="ECO:0000313" key="2">
    <source>
        <dbReference type="EMBL" id="QUF07383.1"/>
    </source>
</evidence>
<sequence length="91" mass="9506">MKTLILPTNPRRLLQAAAERTAMPSTAAPVVAAPVVLVDSIRGRRSRRGFAQLGTTGAPGFAMHVEAVLPNGASTPNEYKHVATSAPGRCT</sequence>
<evidence type="ECO:0000313" key="3">
    <source>
        <dbReference type="Proteomes" id="UP000677152"/>
    </source>
</evidence>
<dbReference type="Proteomes" id="UP000677152">
    <property type="component" value="Chromosome"/>
</dbReference>
<dbReference type="AlphaFoldDB" id="A0AA45R756"/>
<proteinExistence type="predicted"/>
<protein>
    <submittedName>
        <fullName evidence="2">Uncharacterized protein</fullName>
    </submittedName>
</protein>
<name>A0AA45R756_9PSEU</name>
<evidence type="ECO:0000256" key="1">
    <source>
        <dbReference type="SAM" id="MobiDB-lite"/>
    </source>
</evidence>
<reference evidence="2" key="1">
    <citation type="submission" date="2021-04" db="EMBL/GenBank/DDBJ databases">
        <title>Genomic sequence of Actinosynnema pretiosum subsp. pretiosum ATCC 31280 (C-14919).</title>
        <authorList>
            <person name="Bai L."/>
            <person name="Wang X."/>
            <person name="Xiao Y."/>
        </authorList>
    </citation>
    <scope>NUCLEOTIDE SEQUENCE</scope>
    <source>
        <strain evidence="2">ATCC 31280</strain>
    </source>
</reference>